<keyword evidence="3" id="KW-1185">Reference proteome</keyword>
<name>A0ABP8YDT0_9MICO</name>
<protein>
    <submittedName>
        <fullName evidence="2">Uncharacterized protein</fullName>
    </submittedName>
</protein>
<sequence>MQRVRRYLDPVLVAGVLFSVVVSVVLDVSGLATGAEPLIVGLVGTAITLVLESIVLAERRFRWRERFARAPELESRMEQVADWLIEVSERYPGSQVEAEAQRRVDRLLQDVEELASGRMRFPGSDYRLIVRATREAKSTMWAITNLRTHTGEQAFVGPKYWEENRRAVQRGVRVARVFAYDEMTDQTRDLVAQHEQAGIQVHTVRNDRVPSEASMSLVVWDDAVGWEAQLNADGEVVENRFTVRPDDVRRLVGLFRRCVDAGDPPEARTV</sequence>
<comment type="caution">
    <text evidence="2">The sequence shown here is derived from an EMBL/GenBank/DDBJ whole genome shotgun (WGS) entry which is preliminary data.</text>
</comment>
<proteinExistence type="predicted"/>
<dbReference type="EMBL" id="BAABHM010000038">
    <property type="protein sequence ID" value="GAA4725358.1"/>
    <property type="molecule type" value="Genomic_DNA"/>
</dbReference>
<dbReference type="Proteomes" id="UP001500843">
    <property type="component" value="Unassembled WGS sequence"/>
</dbReference>
<keyword evidence="1" id="KW-0812">Transmembrane</keyword>
<dbReference type="RefSeq" id="WP_253868467.1">
    <property type="nucleotide sequence ID" value="NZ_BAABHM010000038.1"/>
</dbReference>
<organism evidence="2 3">
    <name type="scientific">Promicromonospora umidemergens</name>
    <dbReference type="NCBI Taxonomy" id="629679"/>
    <lineage>
        <taxon>Bacteria</taxon>
        <taxon>Bacillati</taxon>
        <taxon>Actinomycetota</taxon>
        <taxon>Actinomycetes</taxon>
        <taxon>Micrococcales</taxon>
        <taxon>Promicromonosporaceae</taxon>
        <taxon>Promicromonospora</taxon>
    </lineage>
</organism>
<accession>A0ABP8YDT0</accession>
<evidence type="ECO:0000256" key="1">
    <source>
        <dbReference type="SAM" id="Phobius"/>
    </source>
</evidence>
<reference evidence="3" key="1">
    <citation type="journal article" date="2019" name="Int. J. Syst. Evol. Microbiol.">
        <title>The Global Catalogue of Microorganisms (GCM) 10K type strain sequencing project: providing services to taxonomists for standard genome sequencing and annotation.</title>
        <authorList>
            <consortium name="The Broad Institute Genomics Platform"/>
            <consortium name="The Broad Institute Genome Sequencing Center for Infectious Disease"/>
            <person name="Wu L."/>
            <person name="Ma J."/>
        </authorList>
    </citation>
    <scope>NUCLEOTIDE SEQUENCE [LARGE SCALE GENOMIC DNA]</scope>
    <source>
        <strain evidence="3">JCM 17975</strain>
    </source>
</reference>
<gene>
    <name evidence="2" type="ORF">GCM10023198_58000</name>
</gene>
<evidence type="ECO:0000313" key="2">
    <source>
        <dbReference type="EMBL" id="GAA4725358.1"/>
    </source>
</evidence>
<evidence type="ECO:0000313" key="3">
    <source>
        <dbReference type="Proteomes" id="UP001500843"/>
    </source>
</evidence>
<keyword evidence="1" id="KW-1133">Transmembrane helix</keyword>
<feature type="transmembrane region" description="Helical" evidence="1">
    <location>
        <begin position="7"/>
        <end position="26"/>
    </location>
</feature>
<feature type="transmembrane region" description="Helical" evidence="1">
    <location>
        <begin position="38"/>
        <end position="57"/>
    </location>
</feature>
<keyword evidence="1" id="KW-0472">Membrane</keyword>